<name>A0ABD2CVX1_VESMC</name>
<dbReference type="EMBL" id="JAYRBN010000027">
    <property type="protein sequence ID" value="KAL2749256.1"/>
    <property type="molecule type" value="Genomic_DNA"/>
</dbReference>
<dbReference type="AlphaFoldDB" id="A0ABD2CVX1"/>
<reference evidence="2 3" key="1">
    <citation type="journal article" date="2024" name="Ann. Entomol. Soc. Am.">
        <title>Genomic analyses of the southern and eastern yellowjacket wasps (Hymenoptera: Vespidae) reveal evolutionary signatures of social life.</title>
        <authorList>
            <person name="Catto M.A."/>
            <person name="Caine P.B."/>
            <person name="Orr S.E."/>
            <person name="Hunt B.G."/>
            <person name="Goodisman M.A.D."/>
        </authorList>
    </citation>
    <scope>NUCLEOTIDE SEQUENCE [LARGE SCALE GENOMIC DNA]</scope>
    <source>
        <strain evidence="2">232</strain>
        <tissue evidence="2">Head and thorax</tissue>
    </source>
</reference>
<comment type="caution">
    <text evidence="2">The sequence shown here is derived from an EMBL/GenBank/DDBJ whole genome shotgun (WGS) entry which is preliminary data.</text>
</comment>
<evidence type="ECO:0000256" key="1">
    <source>
        <dbReference type="SAM" id="MobiDB-lite"/>
    </source>
</evidence>
<organism evidence="2 3">
    <name type="scientific">Vespula maculifrons</name>
    <name type="common">Eastern yellow jacket</name>
    <name type="synonym">Wasp</name>
    <dbReference type="NCBI Taxonomy" id="7453"/>
    <lineage>
        <taxon>Eukaryota</taxon>
        <taxon>Metazoa</taxon>
        <taxon>Ecdysozoa</taxon>
        <taxon>Arthropoda</taxon>
        <taxon>Hexapoda</taxon>
        <taxon>Insecta</taxon>
        <taxon>Pterygota</taxon>
        <taxon>Neoptera</taxon>
        <taxon>Endopterygota</taxon>
        <taxon>Hymenoptera</taxon>
        <taxon>Apocrita</taxon>
        <taxon>Aculeata</taxon>
        <taxon>Vespoidea</taxon>
        <taxon>Vespidae</taxon>
        <taxon>Vespinae</taxon>
        <taxon>Vespula</taxon>
    </lineage>
</organism>
<accession>A0ABD2CVX1</accession>
<sequence>MLRFTDTLLAPHTDSYNSAILTENFALAIRAYIIEFHGSWSRFLKLIIWSHKTPIRVISKKKLMKEAKNERYKRMNLIPSSLIEKVRCCSGDAMALKSIEIPVSIAATSSLIEKVRRCGRDAMALEPIEIPVSVAASRCDVALESLDIPVTRCSRSSVAGDRDSQSDMIEQSYGTSPRESVEIPISVAAAQAPPESSLIREIDPERTSLETTKALIETNELNLI</sequence>
<gene>
    <name evidence="2" type="ORF">V1477_002196</name>
</gene>
<evidence type="ECO:0000313" key="2">
    <source>
        <dbReference type="EMBL" id="KAL2749256.1"/>
    </source>
</evidence>
<proteinExistence type="predicted"/>
<dbReference type="Proteomes" id="UP001607303">
    <property type="component" value="Unassembled WGS sequence"/>
</dbReference>
<feature type="compositionally biased region" description="Polar residues" evidence="1">
    <location>
        <begin position="166"/>
        <end position="175"/>
    </location>
</feature>
<evidence type="ECO:0000313" key="3">
    <source>
        <dbReference type="Proteomes" id="UP001607303"/>
    </source>
</evidence>
<keyword evidence="3" id="KW-1185">Reference proteome</keyword>
<feature type="region of interest" description="Disordered" evidence="1">
    <location>
        <begin position="156"/>
        <end position="175"/>
    </location>
</feature>
<protein>
    <submittedName>
        <fullName evidence="2">Uncharacterized protein</fullName>
    </submittedName>
</protein>